<dbReference type="Gene3D" id="3.30.420.10">
    <property type="entry name" value="Ribonuclease H-like superfamily/Ribonuclease H"/>
    <property type="match status" value="1"/>
</dbReference>
<reference evidence="2 3" key="1">
    <citation type="submission" date="2015-04" db="EMBL/GenBank/DDBJ databases">
        <title>Lasius niger genome sequencing.</title>
        <authorList>
            <person name="Konorov E.A."/>
            <person name="Nikitin M.A."/>
            <person name="Kirill M.V."/>
            <person name="Chang P."/>
        </authorList>
    </citation>
    <scope>NUCLEOTIDE SEQUENCE [LARGE SCALE GENOMIC DNA]</scope>
    <source>
        <tissue evidence="2">Whole</tissue>
    </source>
</reference>
<evidence type="ECO:0000313" key="2">
    <source>
        <dbReference type="EMBL" id="KMQ89569.1"/>
    </source>
</evidence>
<proteinExistence type="predicted"/>
<accession>A0A0J7KH68</accession>
<sequence>MGGLWEAGVKSCKYYLRRVMGNALFTFEELTIALSQIEACLNSRPLSSMSTDPMDIQPLTPAHFLIGESLTSLPDVSVMDIPINRLDRWQMIQRTFQDFWKRWAAEYLNNLQGRSKWQTARENLQINDLVIVREENIPPLGWKLGRVIELHPGDDGRVQVAIVRTSGGNIKRSIAKLCKLSISSDYD</sequence>
<dbReference type="InterPro" id="IPR040676">
    <property type="entry name" value="DUF5641"/>
</dbReference>
<dbReference type="PANTHER" id="PTHR47331">
    <property type="entry name" value="PHD-TYPE DOMAIN-CONTAINING PROTEIN"/>
    <property type="match status" value="1"/>
</dbReference>
<dbReference type="OrthoDB" id="6615390at2759"/>
<evidence type="ECO:0000313" key="3">
    <source>
        <dbReference type="Proteomes" id="UP000036403"/>
    </source>
</evidence>
<dbReference type="PaxDb" id="67767-A0A0J7KH68"/>
<dbReference type="STRING" id="67767.A0A0J7KH68"/>
<feature type="domain" description="DUF5641" evidence="1">
    <location>
        <begin position="87"/>
        <end position="180"/>
    </location>
</feature>
<evidence type="ECO:0000259" key="1">
    <source>
        <dbReference type="Pfam" id="PF18701"/>
    </source>
</evidence>
<name>A0A0J7KH68_LASNI</name>
<keyword evidence="3" id="KW-1185">Reference proteome</keyword>
<comment type="caution">
    <text evidence="2">The sequence shown here is derived from an EMBL/GenBank/DDBJ whole genome shotgun (WGS) entry which is preliminary data.</text>
</comment>
<dbReference type="GO" id="GO:0003676">
    <property type="term" value="F:nucleic acid binding"/>
    <property type="evidence" value="ECO:0007669"/>
    <property type="project" value="InterPro"/>
</dbReference>
<protein>
    <recommendedName>
        <fullName evidence="1">DUF5641 domain-containing protein</fullName>
    </recommendedName>
</protein>
<dbReference type="PANTHER" id="PTHR47331:SF1">
    <property type="entry name" value="GAG-LIKE PROTEIN"/>
    <property type="match status" value="1"/>
</dbReference>
<dbReference type="InterPro" id="IPR036397">
    <property type="entry name" value="RNaseH_sf"/>
</dbReference>
<gene>
    <name evidence="2" type="ORF">RF55_10789</name>
</gene>
<dbReference type="Proteomes" id="UP000036403">
    <property type="component" value="Unassembled WGS sequence"/>
</dbReference>
<dbReference type="EMBL" id="LBMM01007624">
    <property type="protein sequence ID" value="KMQ89569.1"/>
    <property type="molecule type" value="Genomic_DNA"/>
</dbReference>
<dbReference type="Pfam" id="PF18701">
    <property type="entry name" value="DUF5641"/>
    <property type="match status" value="1"/>
</dbReference>
<dbReference type="AlphaFoldDB" id="A0A0J7KH68"/>
<organism evidence="2 3">
    <name type="scientific">Lasius niger</name>
    <name type="common">Black garden ant</name>
    <dbReference type="NCBI Taxonomy" id="67767"/>
    <lineage>
        <taxon>Eukaryota</taxon>
        <taxon>Metazoa</taxon>
        <taxon>Ecdysozoa</taxon>
        <taxon>Arthropoda</taxon>
        <taxon>Hexapoda</taxon>
        <taxon>Insecta</taxon>
        <taxon>Pterygota</taxon>
        <taxon>Neoptera</taxon>
        <taxon>Endopterygota</taxon>
        <taxon>Hymenoptera</taxon>
        <taxon>Apocrita</taxon>
        <taxon>Aculeata</taxon>
        <taxon>Formicoidea</taxon>
        <taxon>Formicidae</taxon>
        <taxon>Formicinae</taxon>
        <taxon>Lasius</taxon>
        <taxon>Lasius</taxon>
    </lineage>
</organism>